<keyword evidence="7 8" id="KW-0472">Membrane</keyword>
<dbReference type="RefSeq" id="WP_125096578.1">
    <property type="nucleotide sequence ID" value="NZ_RRUE01000002.1"/>
</dbReference>
<dbReference type="CDD" id="cd06550">
    <property type="entry name" value="TM_ABC_iron-siderophores_like"/>
    <property type="match status" value="1"/>
</dbReference>
<dbReference type="Gene3D" id="1.10.3470.10">
    <property type="entry name" value="ABC transporter involved in vitamin B12 uptake, BtuC"/>
    <property type="match status" value="1"/>
</dbReference>
<proteinExistence type="inferred from homology"/>
<dbReference type="OrthoDB" id="9782305at2"/>
<keyword evidence="4" id="KW-1003">Cell membrane</keyword>
<comment type="similarity">
    <text evidence="2">Belongs to the binding-protein-dependent transport system permease family. FecCD subfamily.</text>
</comment>
<feature type="transmembrane region" description="Helical" evidence="8">
    <location>
        <begin position="325"/>
        <end position="345"/>
    </location>
</feature>
<dbReference type="Pfam" id="PF01032">
    <property type="entry name" value="FecCD"/>
    <property type="match status" value="1"/>
</dbReference>
<feature type="transmembrane region" description="Helical" evidence="8">
    <location>
        <begin position="257"/>
        <end position="286"/>
    </location>
</feature>
<name>A0A426FNY3_9BURK</name>
<dbReference type="EMBL" id="RRUE01000002">
    <property type="protein sequence ID" value="RRN44385.1"/>
    <property type="molecule type" value="Genomic_DNA"/>
</dbReference>
<feature type="transmembrane region" description="Helical" evidence="8">
    <location>
        <begin position="77"/>
        <end position="94"/>
    </location>
</feature>
<protein>
    <submittedName>
        <fullName evidence="9">Iron ABC transporter permease</fullName>
    </submittedName>
</protein>
<dbReference type="PANTHER" id="PTHR30472:SF67">
    <property type="entry name" value="PERMEASE OF ABC TRANSPORTER-RELATED"/>
    <property type="match status" value="1"/>
</dbReference>
<organism evidence="9 10">
    <name type="scientific">Lautropia dentalis</name>
    <dbReference type="NCBI Taxonomy" id="2490857"/>
    <lineage>
        <taxon>Bacteria</taxon>
        <taxon>Pseudomonadati</taxon>
        <taxon>Pseudomonadota</taxon>
        <taxon>Betaproteobacteria</taxon>
        <taxon>Burkholderiales</taxon>
        <taxon>Burkholderiaceae</taxon>
        <taxon>Lautropia</taxon>
    </lineage>
</organism>
<gene>
    <name evidence="9" type="ORF">EHV23_13820</name>
</gene>
<reference evidence="9 10" key="1">
    <citation type="submission" date="2018-11" db="EMBL/GenBank/DDBJ databases">
        <title>Genome sequencing of Lautropia sp. KCOM 2505 (= ChDC F240).</title>
        <authorList>
            <person name="Kook J.-K."/>
            <person name="Park S.-N."/>
            <person name="Lim Y.K."/>
        </authorList>
    </citation>
    <scope>NUCLEOTIDE SEQUENCE [LARGE SCALE GENOMIC DNA]</scope>
    <source>
        <strain evidence="9 10">KCOM 2505</strain>
    </source>
</reference>
<accession>A0A426FNY3</accession>
<feature type="transmembrane region" description="Helical" evidence="8">
    <location>
        <begin position="166"/>
        <end position="186"/>
    </location>
</feature>
<evidence type="ECO:0000313" key="9">
    <source>
        <dbReference type="EMBL" id="RRN44385.1"/>
    </source>
</evidence>
<comment type="caution">
    <text evidence="9">The sequence shown here is derived from an EMBL/GenBank/DDBJ whole genome shotgun (WGS) entry which is preliminary data.</text>
</comment>
<dbReference type="FunFam" id="1.10.3470.10:FF:000001">
    <property type="entry name" value="Vitamin B12 ABC transporter permease BtuC"/>
    <property type="match status" value="1"/>
</dbReference>
<dbReference type="InterPro" id="IPR037294">
    <property type="entry name" value="ABC_BtuC-like"/>
</dbReference>
<evidence type="ECO:0000256" key="5">
    <source>
        <dbReference type="ARBA" id="ARBA00022692"/>
    </source>
</evidence>
<evidence type="ECO:0000256" key="6">
    <source>
        <dbReference type="ARBA" id="ARBA00022989"/>
    </source>
</evidence>
<feature type="transmembrane region" description="Helical" evidence="8">
    <location>
        <begin position="106"/>
        <end position="126"/>
    </location>
</feature>
<evidence type="ECO:0000256" key="2">
    <source>
        <dbReference type="ARBA" id="ARBA00007935"/>
    </source>
</evidence>
<evidence type="ECO:0000256" key="8">
    <source>
        <dbReference type="SAM" id="Phobius"/>
    </source>
</evidence>
<keyword evidence="10" id="KW-1185">Reference proteome</keyword>
<dbReference type="AlphaFoldDB" id="A0A426FNY3"/>
<dbReference type="GO" id="GO:0033214">
    <property type="term" value="P:siderophore-iron import into cell"/>
    <property type="evidence" value="ECO:0007669"/>
    <property type="project" value="TreeGrafter"/>
</dbReference>
<feature type="transmembrane region" description="Helical" evidence="8">
    <location>
        <begin position="133"/>
        <end position="154"/>
    </location>
</feature>
<dbReference type="PANTHER" id="PTHR30472">
    <property type="entry name" value="FERRIC ENTEROBACTIN TRANSPORT SYSTEM PERMEASE PROTEIN"/>
    <property type="match status" value="1"/>
</dbReference>
<evidence type="ECO:0000256" key="1">
    <source>
        <dbReference type="ARBA" id="ARBA00004651"/>
    </source>
</evidence>
<dbReference type="Proteomes" id="UP000270261">
    <property type="component" value="Unassembled WGS sequence"/>
</dbReference>
<feature type="transmembrane region" description="Helical" evidence="8">
    <location>
        <begin position="207"/>
        <end position="231"/>
    </location>
</feature>
<dbReference type="GO" id="GO:0022857">
    <property type="term" value="F:transmembrane transporter activity"/>
    <property type="evidence" value="ECO:0007669"/>
    <property type="project" value="InterPro"/>
</dbReference>
<evidence type="ECO:0000313" key="10">
    <source>
        <dbReference type="Proteomes" id="UP000270261"/>
    </source>
</evidence>
<evidence type="ECO:0000256" key="4">
    <source>
        <dbReference type="ARBA" id="ARBA00022475"/>
    </source>
</evidence>
<keyword evidence="3" id="KW-0813">Transport</keyword>
<sequence length="352" mass="36049">MAPPAQKSPTVLWRVTGITVIALAVLFLTMMLCMSVGEISMPFASIRDVLANHLLGLNIEVEPIDDGIIWNYRLTRAIVAACCGAGLALSGVVLQTLLRNSLADPYLLGISAGASTGAVLVTIAGVGGGLVSMTFGAFIGALTAFALVAALAQAAGGGGLRNSGQIILAGIAGSQLFNALTSLIIAKSGSAEQARGIMFWLLGSLSGVRWPDVPIATLVAIAGLVICMLHARALDAFTFGAESAQALGVPVRRVQGILMVTAALMTAVMVSVVGAIGFVGLVIPHVARMLVGVRHQRLLPASALIGALFLMLADITSRVMIKGQVLPIGVVTALVGAPVFAFILLGRGKAQR</sequence>
<feature type="transmembrane region" description="Helical" evidence="8">
    <location>
        <begin position="298"/>
        <end position="319"/>
    </location>
</feature>
<keyword evidence="6 8" id="KW-1133">Transmembrane helix</keyword>
<keyword evidence="5 8" id="KW-0812">Transmembrane</keyword>
<dbReference type="SUPFAM" id="SSF81345">
    <property type="entry name" value="ABC transporter involved in vitamin B12 uptake, BtuC"/>
    <property type="match status" value="1"/>
</dbReference>
<comment type="subcellular location">
    <subcellularLocation>
        <location evidence="1">Cell membrane</location>
        <topology evidence="1">Multi-pass membrane protein</topology>
    </subcellularLocation>
</comment>
<dbReference type="GO" id="GO:0005886">
    <property type="term" value="C:plasma membrane"/>
    <property type="evidence" value="ECO:0007669"/>
    <property type="project" value="UniProtKB-SubCell"/>
</dbReference>
<feature type="transmembrane region" description="Helical" evidence="8">
    <location>
        <begin position="12"/>
        <end position="37"/>
    </location>
</feature>
<evidence type="ECO:0000256" key="7">
    <source>
        <dbReference type="ARBA" id="ARBA00023136"/>
    </source>
</evidence>
<evidence type="ECO:0000256" key="3">
    <source>
        <dbReference type="ARBA" id="ARBA00022448"/>
    </source>
</evidence>
<dbReference type="InterPro" id="IPR000522">
    <property type="entry name" value="ABC_transptr_permease_BtuC"/>
</dbReference>